<dbReference type="SUPFAM" id="SSF109709">
    <property type="entry name" value="KorB DNA-binding domain-like"/>
    <property type="match status" value="1"/>
</dbReference>
<reference evidence="2 3" key="1">
    <citation type="journal article" date="2016" name="Nat. Commun.">
        <title>Thousands of microbial genomes shed light on interconnected biogeochemical processes in an aquifer system.</title>
        <authorList>
            <person name="Anantharaman K."/>
            <person name="Brown C.T."/>
            <person name="Hug L.A."/>
            <person name="Sharon I."/>
            <person name="Castelle C.J."/>
            <person name="Probst A.J."/>
            <person name="Thomas B.C."/>
            <person name="Singh A."/>
            <person name="Wilkins M.J."/>
            <person name="Karaoz U."/>
            <person name="Brodie E.L."/>
            <person name="Williams K.H."/>
            <person name="Hubbard S.S."/>
            <person name="Banfield J.F."/>
        </authorList>
    </citation>
    <scope>NUCLEOTIDE SEQUENCE [LARGE SCALE GENOMIC DNA]</scope>
</reference>
<organism evidence="2 3">
    <name type="scientific">Candidatus Kerfeldbacteria bacterium RIFCSPHIGHO2_02_FULL_42_14</name>
    <dbReference type="NCBI Taxonomy" id="1798540"/>
    <lineage>
        <taxon>Bacteria</taxon>
        <taxon>Candidatus Kerfeldiibacteriota</taxon>
    </lineage>
</organism>
<dbReference type="PANTHER" id="PTHR30547">
    <property type="entry name" value="UNCHARACTERIZED PROTEIN YHCG-RELATED"/>
    <property type="match status" value="1"/>
</dbReference>
<sequence length="173" mass="20790">MPKKKSLQKPDKLEGYDQLLADIRSIIDKGLGRAYQAVDNIRVQTYWQIGERVVREELKHKDRADYGKRLIDQLARDLNFSRTTMFAIVQFHRTYPIVQAVLGQLSWSHFFALIRLENPEERKFYEVQVVRNRWSSRELEKRMKQKEYDKARKRGKIDLSLQTITCTRRDFQR</sequence>
<evidence type="ECO:0000313" key="2">
    <source>
        <dbReference type="EMBL" id="OGY78728.1"/>
    </source>
</evidence>
<dbReference type="STRING" id="1798540.A3B74_02965"/>
<dbReference type="InterPro" id="IPR053148">
    <property type="entry name" value="PD-DEXK-like_domain"/>
</dbReference>
<dbReference type="EMBL" id="MHKB01000012">
    <property type="protein sequence ID" value="OGY78728.1"/>
    <property type="molecule type" value="Genomic_DNA"/>
</dbReference>
<accession>A0A1G2AP95</accession>
<dbReference type="Proteomes" id="UP000177165">
    <property type="component" value="Unassembled WGS sequence"/>
</dbReference>
<dbReference type="InterPro" id="IPR041527">
    <property type="entry name" value="YhcG_N"/>
</dbReference>
<evidence type="ECO:0000259" key="1">
    <source>
        <dbReference type="Pfam" id="PF17761"/>
    </source>
</evidence>
<feature type="domain" description="YhcG N-terminal" evidence="1">
    <location>
        <begin position="22"/>
        <end position="149"/>
    </location>
</feature>
<protein>
    <recommendedName>
        <fullName evidence="1">YhcG N-terminal domain-containing protein</fullName>
    </recommendedName>
</protein>
<name>A0A1G2AP95_9BACT</name>
<comment type="caution">
    <text evidence="2">The sequence shown here is derived from an EMBL/GenBank/DDBJ whole genome shotgun (WGS) entry which is preliminary data.</text>
</comment>
<gene>
    <name evidence="2" type="ORF">A3B74_02965</name>
</gene>
<evidence type="ECO:0000313" key="3">
    <source>
        <dbReference type="Proteomes" id="UP000177165"/>
    </source>
</evidence>
<dbReference type="PANTHER" id="PTHR30547:SF5">
    <property type="entry name" value="NUCLEASE YHCG-RELATED"/>
    <property type="match status" value="1"/>
</dbReference>
<dbReference type="Pfam" id="PF17761">
    <property type="entry name" value="DUF1016_N"/>
    <property type="match status" value="1"/>
</dbReference>
<proteinExistence type="predicted"/>
<dbReference type="AlphaFoldDB" id="A0A1G2AP95"/>